<dbReference type="InterPro" id="IPR037682">
    <property type="entry name" value="TonB_C"/>
</dbReference>
<dbReference type="Pfam" id="PF03544">
    <property type="entry name" value="TonB_C"/>
    <property type="match status" value="1"/>
</dbReference>
<dbReference type="NCBIfam" id="TIGR01352">
    <property type="entry name" value="tonB_Cterm"/>
    <property type="match status" value="1"/>
</dbReference>
<keyword evidence="8 11" id="KW-1133">Transmembrane helix</keyword>
<comment type="subcellular location">
    <subcellularLocation>
        <location evidence="1">Cell inner membrane</location>
        <topology evidence="1">Single-pass membrane protein</topology>
        <orientation evidence="1">Periplasmic side</orientation>
    </subcellularLocation>
    <subcellularLocation>
        <location evidence="10">Cell outer membrane</location>
        <topology evidence="10">Multi-pass membrane protein</topology>
    </subcellularLocation>
</comment>
<organism evidence="13 14">
    <name type="scientific">Arsenicibacter rosenii</name>
    <dbReference type="NCBI Taxonomy" id="1750698"/>
    <lineage>
        <taxon>Bacteria</taxon>
        <taxon>Pseudomonadati</taxon>
        <taxon>Bacteroidota</taxon>
        <taxon>Cytophagia</taxon>
        <taxon>Cytophagales</taxon>
        <taxon>Spirosomataceae</taxon>
        <taxon>Arsenicibacter</taxon>
    </lineage>
</organism>
<dbReference type="PROSITE" id="PS52016">
    <property type="entry name" value="TONB_DEPENDENT_REC_3"/>
    <property type="match status" value="1"/>
</dbReference>
<dbReference type="SUPFAM" id="SSF56935">
    <property type="entry name" value="Porins"/>
    <property type="match status" value="1"/>
</dbReference>
<dbReference type="Pfam" id="PF05569">
    <property type="entry name" value="Peptidase_M56"/>
    <property type="match status" value="1"/>
</dbReference>
<keyword evidence="5" id="KW-0997">Cell inner membrane</keyword>
<evidence type="ECO:0000256" key="8">
    <source>
        <dbReference type="ARBA" id="ARBA00022989"/>
    </source>
</evidence>
<dbReference type="GO" id="GO:0055085">
    <property type="term" value="P:transmembrane transport"/>
    <property type="evidence" value="ECO:0007669"/>
    <property type="project" value="InterPro"/>
</dbReference>
<evidence type="ECO:0000256" key="1">
    <source>
        <dbReference type="ARBA" id="ARBA00004383"/>
    </source>
</evidence>
<dbReference type="InterPro" id="IPR051045">
    <property type="entry name" value="TonB-dependent_transducer"/>
</dbReference>
<evidence type="ECO:0000256" key="4">
    <source>
        <dbReference type="ARBA" id="ARBA00022475"/>
    </source>
</evidence>
<comment type="similarity">
    <text evidence="10">Belongs to the TonB-dependent receptor family.</text>
</comment>
<evidence type="ECO:0000256" key="3">
    <source>
        <dbReference type="ARBA" id="ARBA00022448"/>
    </source>
</evidence>
<evidence type="ECO:0000256" key="10">
    <source>
        <dbReference type="PROSITE-ProRule" id="PRU01360"/>
    </source>
</evidence>
<evidence type="ECO:0000256" key="9">
    <source>
        <dbReference type="ARBA" id="ARBA00023136"/>
    </source>
</evidence>
<dbReference type="Pfam" id="PF07715">
    <property type="entry name" value="Plug"/>
    <property type="match status" value="1"/>
</dbReference>
<evidence type="ECO:0000256" key="2">
    <source>
        <dbReference type="ARBA" id="ARBA00006555"/>
    </source>
</evidence>
<dbReference type="GO" id="GO:0009279">
    <property type="term" value="C:cell outer membrane"/>
    <property type="evidence" value="ECO:0007669"/>
    <property type="project" value="UniProtKB-SubCell"/>
</dbReference>
<dbReference type="GO" id="GO:0031992">
    <property type="term" value="F:energy transducer activity"/>
    <property type="evidence" value="ECO:0007669"/>
    <property type="project" value="TreeGrafter"/>
</dbReference>
<dbReference type="GO" id="GO:0098797">
    <property type="term" value="C:plasma membrane protein complex"/>
    <property type="evidence" value="ECO:0007669"/>
    <property type="project" value="TreeGrafter"/>
</dbReference>
<dbReference type="SUPFAM" id="SSF49464">
    <property type="entry name" value="Carboxypeptidase regulatory domain-like"/>
    <property type="match status" value="1"/>
</dbReference>
<reference evidence="13 14" key="1">
    <citation type="submission" date="2016-10" db="EMBL/GenBank/DDBJ databases">
        <title>Arsenicibacter rosenii gen. nov., sp. nov., an efficient arsenic-methylating bacterium isolated from an arsenic-contaminated paddy soil.</title>
        <authorList>
            <person name="Huang K."/>
        </authorList>
    </citation>
    <scope>NUCLEOTIDE SEQUENCE [LARGE SCALE GENOMIC DNA]</scope>
    <source>
        <strain evidence="13 14">SM-1</strain>
    </source>
</reference>
<name>A0A1S2VH07_9BACT</name>
<feature type="transmembrane region" description="Helical" evidence="11">
    <location>
        <begin position="36"/>
        <end position="55"/>
    </location>
</feature>
<dbReference type="GO" id="GO:0015031">
    <property type="term" value="P:protein transport"/>
    <property type="evidence" value="ECO:0007669"/>
    <property type="project" value="UniProtKB-KW"/>
</dbReference>
<dbReference type="Pfam" id="PF13715">
    <property type="entry name" value="CarbopepD_reg_2"/>
    <property type="match status" value="1"/>
</dbReference>
<keyword evidence="10" id="KW-0998">Cell outer membrane</keyword>
<dbReference type="OrthoDB" id="1522859at2"/>
<feature type="domain" description="TonB C-terminal" evidence="12">
    <location>
        <begin position="409"/>
        <end position="505"/>
    </location>
</feature>
<dbReference type="InterPro" id="IPR006260">
    <property type="entry name" value="TonB/TolA_C"/>
</dbReference>
<dbReference type="CDD" id="cd07341">
    <property type="entry name" value="M56_BlaR1_MecR1_like"/>
    <property type="match status" value="1"/>
</dbReference>
<sequence>MTILEYILRANLFMILFYACYWLFLRRHTFFALNRAYLLGSILASFALPLIELPQETVQTVTLPMAVATIPAIVIQPESAGPDWELIGWVAYGILALWLLGRLEARTMSLLQFIRRSDQQPMTDYTLVWPGDPKTPTFSFFRYLVMNPSDAQAEPVYRHELVHIRQWHSLDVVFFEVLQALFWFNPVVWCYKQSIRQIHEFLADKEAANEQYAAYLVEYAFGVKPDGLTNSFFNKSQLKARITMLRKQSTSRWALGKYLVILPLALGLLAMTTANDPLNALVEQQIQQEGPVMGQVKNQQGKALANVSVVLKGTTTGTTTDSEGLFELKNVPDNGVLVFSYVGLGTTEVEVKGRKLVNIQLAPSRQKLEEVVVVGYASKPAATTATSPATTPKNNEVFTVVEEAPAFPGGIGALGQYLAKNIRYPAEAHNKGVQGEVLIRFIVSETGSVRQPQIQRGIGSGCDEEALRVVLGMPRWNPGKQNGNPVEVEYVLPIKFLLEGEGRKINGKDTTGWNPMGDERKVILEGTGHFTGIQQPAIQLRGVSPLGKQPLYLVDGIAIDDVDMKKLDPNTIESISVLKGVSATAVYGERAVDGAIIIKTKNAGLKLKK</sequence>
<dbReference type="EMBL" id="MORL01000010">
    <property type="protein sequence ID" value="OIN57700.1"/>
    <property type="molecule type" value="Genomic_DNA"/>
</dbReference>
<dbReference type="Gene3D" id="2.170.130.10">
    <property type="entry name" value="TonB-dependent receptor, plug domain"/>
    <property type="match status" value="1"/>
</dbReference>
<evidence type="ECO:0000256" key="6">
    <source>
        <dbReference type="ARBA" id="ARBA00022692"/>
    </source>
</evidence>
<dbReference type="InterPro" id="IPR008969">
    <property type="entry name" value="CarboxyPept-like_regulatory"/>
</dbReference>
<dbReference type="PROSITE" id="PS52015">
    <property type="entry name" value="TONB_CTD"/>
    <property type="match status" value="1"/>
</dbReference>
<feature type="transmembrane region" description="Helical" evidence="11">
    <location>
        <begin position="254"/>
        <end position="274"/>
    </location>
</feature>
<keyword evidence="4" id="KW-1003">Cell membrane</keyword>
<dbReference type="AlphaFoldDB" id="A0A1S2VH07"/>
<keyword evidence="10" id="KW-1134">Transmembrane beta strand</keyword>
<evidence type="ECO:0000256" key="5">
    <source>
        <dbReference type="ARBA" id="ARBA00022519"/>
    </source>
</evidence>
<dbReference type="Gene3D" id="3.30.1150.10">
    <property type="match status" value="1"/>
</dbReference>
<comment type="similarity">
    <text evidence="2">Belongs to the TonB family.</text>
</comment>
<dbReference type="RefSeq" id="WP_071504642.1">
    <property type="nucleotide sequence ID" value="NZ_MORL01000010.1"/>
</dbReference>
<dbReference type="PANTHER" id="PTHR33446">
    <property type="entry name" value="PROTEIN TONB-RELATED"/>
    <property type="match status" value="1"/>
</dbReference>
<keyword evidence="7" id="KW-0653">Protein transport</keyword>
<dbReference type="InterPro" id="IPR008756">
    <property type="entry name" value="Peptidase_M56"/>
</dbReference>
<dbReference type="Gene3D" id="2.60.40.1120">
    <property type="entry name" value="Carboxypeptidase-like, regulatory domain"/>
    <property type="match status" value="1"/>
</dbReference>
<feature type="transmembrane region" description="Helical" evidence="11">
    <location>
        <begin position="86"/>
        <end position="105"/>
    </location>
</feature>
<protein>
    <recommendedName>
        <fullName evidence="12">TonB C-terminal domain-containing protein</fullName>
    </recommendedName>
</protein>
<dbReference type="InterPro" id="IPR039426">
    <property type="entry name" value="TonB-dep_rcpt-like"/>
</dbReference>
<keyword evidence="9 10" id="KW-0472">Membrane</keyword>
<dbReference type="PANTHER" id="PTHR33446:SF2">
    <property type="entry name" value="PROTEIN TONB"/>
    <property type="match status" value="1"/>
</dbReference>
<evidence type="ECO:0000259" key="12">
    <source>
        <dbReference type="PROSITE" id="PS52015"/>
    </source>
</evidence>
<dbReference type="SUPFAM" id="SSF74653">
    <property type="entry name" value="TolA/TonB C-terminal domain"/>
    <property type="match status" value="1"/>
</dbReference>
<evidence type="ECO:0000256" key="11">
    <source>
        <dbReference type="SAM" id="Phobius"/>
    </source>
</evidence>
<keyword evidence="6 10" id="KW-0812">Transmembrane</keyword>
<accession>A0A1S2VH07</accession>
<comment type="caution">
    <text evidence="13">The sequence shown here is derived from an EMBL/GenBank/DDBJ whole genome shotgun (WGS) entry which is preliminary data.</text>
</comment>
<proteinExistence type="inferred from homology"/>
<dbReference type="InterPro" id="IPR012910">
    <property type="entry name" value="Plug_dom"/>
</dbReference>
<feature type="transmembrane region" description="Helical" evidence="11">
    <location>
        <begin position="6"/>
        <end position="24"/>
    </location>
</feature>
<dbReference type="Proteomes" id="UP000181790">
    <property type="component" value="Unassembled WGS sequence"/>
</dbReference>
<evidence type="ECO:0000256" key="7">
    <source>
        <dbReference type="ARBA" id="ARBA00022927"/>
    </source>
</evidence>
<keyword evidence="3 10" id="KW-0813">Transport</keyword>
<dbReference type="InterPro" id="IPR037066">
    <property type="entry name" value="Plug_dom_sf"/>
</dbReference>
<keyword evidence="14" id="KW-1185">Reference proteome</keyword>
<evidence type="ECO:0000313" key="14">
    <source>
        <dbReference type="Proteomes" id="UP000181790"/>
    </source>
</evidence>
<gene>
    <name evidence="13" type="ORF">BLX24_18310</name>
</gene>
<evidence type="ECO:0000313" key="13">
    <source>
        <dbReference type="EMBL" id="OIN57700.1"/>
    </source>
</evidence>